<feature type="region of interest" description="Disordered" evidence="7">
    <location>
        <begin position="1508"/>
        <end position="1533"/>
    </location>
</feature>
<comment type="caution">
    <text evidence="10">The sequence shown here is derived from an EMBL/GenBank/DDBJ whole genome shotgun (WGS) entry which is preliminary data.</text>
</comment>
<feature type="coiled-coil region" evidence="6">
    <location>
        <begin position="1292"/>
        <end position="1319"/>
    </location>
</feature>
<comment type="cofactor">
    <cofactor evidence="5">
        <name>Zn(2+)</name>
        <dbReference type="ChEBI" id="CHEBI:29105"/>
    </cofactor>
    <text evidence="5">Binds 1 zinc ion per subunit.</text>
</comment>
<dbReference type="Pfam" id="PF17048">
    <property type="entry name" value="Ceramidse_alk_C"/>
    <property type="match status" value="1"/>
</dbReference>
<dbReference type="InterPro" id="IPR006823">
    <property type="entry name" value="Ceramidase_alk"/>
</dbReference>
<keyword evidence="6" id="KW-0175">Coiled coil</keyword>
<proteinExistence type="inferred from homology"/>
<dbReference type="GO" id="GO:0046514">
    <property type="term" value="P:ceramide catabolic process"/>
    <property type="evidence" value="ECO:0007669"/>
    <property type="project" value="InterPro"/>
</dbReference>
<protein>
    <recommendedName>
        <fullName evidence="2">ceramidase</fullName>
        <ecNumber evidence="2">3.5.1.23</ecNumber>
    </recommendedName>
</protein>
<dbReference type="GO" id="GO:0005576">
    <property type="term" value="C:extracellular region"/>
    <property type="evidence" value="ECO:0007669"/>
    <property type="project" value="TreeGrafter"/>
</dbReference>
<dbReference type="Proteomes" id="UP001146120">
    <property type="component" value="Unassembled WGS sequence"/>
</dbReference>
<feature type="compositionally biased region" description="Low complexity" evidence="7">
    <location>
        <begin position="59"/>
        <end position="74"/>
    </location>
</feature>
<feature type="compositionally biased region" description="Low complexity" evidence="7">
    <location>
        <begin position="1072"/>
        <end position="1088"/>
    </location>
</feature>
<dbReference type="GO" id="GO:0017040">
    <property type="term" value="F:N-acylsphingosine amidohydrolase activity"/>
    <property type="evidence" value="ECO:0007669"/>
    <property type="project" value="UniProtKB-EC"/>
</dbReference>
<feature type="binding site" evidence="5">
    <location>
        <position position="250"/>
    </location>
    <ligand>
        <name>Zn(2+)</name>
        <dbReference type="ChEBI" id="CHEBI:29105"/>
    </ligand>
</feature>
<evidence type="ECO:0000256" key="5">
    <source>
        <dbReference type="PIRSR" id="PIRSR606823-2"/>
    </source>
</evidence>
<evidence type="ECO:0000313" key="11">
    <source>
        <dbReference type="Proteomes" id="UP001146120"/>
    </source>
</evidence>
<comment type="similarity">
    <text evidence="1">Belongs to the neutral ceramidase family.</text>
</comment>
<evidence type="ECO:0000259" key="9">
    <source>
        <dbReference type="Pfam" id="PF17048"/>
    </source>
</evidence>
<keyword evidence="3" id="KW-0378">Hydrolase</keyword>
<sequence>MFFNLGWPRHGRLACGHMALRAKPRPPHNASMTVKQTATTRAVAATAAARRKAAIMAQAQTQATSATSAPVTTRSAKRELRKNDSKKQSRRSDDGGAVEAVKRPKVRVDEEEDVKYVQPTQGNEGTAKVATSTQVHHHEIQAAPVPAGPPPHSDLHIGAGMYDITGPAAEVGMFGYAKAGQLTSGIHMRLRARTFAFFDKRSGKHCVYVCADLGMVSEWVTQTVVKRLADHPSVPKGTYTLENVMISATHTHCSPGGLSHYFIYSMHPPLRGADRQNFECVVNGIVHSIVRAYGNLQPAFIRVAKGKCLGASVNRSEEAYNANPIEEREQYEYDTDKDMTLWRFDGVNGFPIGMINWFAVHPTSMGNWYTLITGDNKGYAAHVFEKEHGTNHLMDKPRAFVAAFAQSNEGDVSPNICGPRHCETQHKDFERMLIVANAQLKTARKLYEDAMETPPISDGISYVHQYVDFNRIRLSKKWHIHKECPPLTSSGCIGVSMISGTTFDGRGFHTVPEGVVWGDYPKLTTLPELQSTQKEKPIFFPTARYGLSPSVLPLQMFVIGGRLPIAAVPFEVTTMAGRRIRNLIRDTFNTAGEDMAEPVISGLSNAYSGYLTTREEYAVQRYEGASTHFGPNQLSATCQQFEILARVLCNPSVQVKAYTTLPPPKIAGVGVLDYNFPVVHDGLMPRVSYGTVVTGTDVLKEYRPGATVTTSFHAAHPKNNLRTQSTFLEVHRWISDDSRADGGIWVMHADDGDANTFFHWRRNGTFASVVTIEWCIPVGTPRGRYRIKVNGDYKRFFTSKVKKYSGVSSSFQVRDAEHDEAELKQDRARRGRTARKHGELLPALRGDQSNSASRASVVRLEHLPLAMEDPAVASDDPETRDEPEKRDEPEPTEFDPKKFASMLQKDLIAYKCTWDPLVKALEELAASMVRQQRDQKSNNNSVEEMHEQLASLRDQLNRVENDKKEMAEALAKLQDEMNQVKEQQQQQEQVQQDLQQQQQQQQQLEQQSEPGTQLKQQTPRPTATDKEELSKMLEDYATTKELKDLRQALKDVKRELVEAFGEIYVDDDESPGEAGSETGASSSESASADPATQAEPSGEQRRPLPISRKRSTVFATNDAFRDEVNKLRDVQQNLSNKLSSHDRALDEVKSRVGDLEATTSELTAHTNALANAADAAAAAAADVDQMASAGEDDDGGNGVSQEMLDTLSELKQAQADQDQALKNHKQLLDQHTSGIKNLNDYLDDLMVQQKTTAAMLSRPSAGDDESRKKGDSSASHAPLDLSLVFTKIADLRKSTDANIENLARNVKDVSDNSENQNAQLDGVRNVLLFNDHQQLHALERKLAMQKELLDRNQLFQDRTKPQIAEWRKCLEQNEEKLVQGLCDEEIMSELQQLQRNYHRTLLSISPLINSPLAIAESLQTVSDSIKQLQSALQAGILPIRNSDDKDKRKADCDDYAKKLRYLNEEVAATVQVNVSTEKKTDPLLKSIDAMREKIEFLWSMWHQNYTNARRRSSPDDQEDGPNGEQNVRLNHSQSGMIREVELRLMGAVRRLGSAEEDIERINAALALTTSDGKKFAGRSADRDELAALKKDVFNEIAKMSAMLASVRPMSASSMGDPLGPTLAGAGLPTSRNRPALLPGDNQNQSDMVSQLYSQMIKSRDADSNEAVPSDDAQKNLYDSFIREVTKKVANIVGHAPDAKRGQVGPHSNVNYRAVMEAFSQKVEARLDEARELTAEELARMKKELVDQIKLRIELALRDIRAELALHPVNYEESTAMGTKPVMCVACSRPVPVSHTVREAGAPAGELVPDVGATAIATEYEMDRHDDEYVFRAGFKMPANDRKTMTLPFLANNVRARLLMNKATDRKPRRPVRHHQNSNRVENVVREAMELDRTLRNRGHDT</sequence>
<dbReference type="InterPro" id="IPR031331">
    <property type="entry name" value="NEUT/ALK_ceramidase_C"/>
</dbReference>
<dbReference type="GO" id="GO:0042759">
    <property type="term" value="P:long-chain fatty acid biosynthetic process"/>
    <property type="evidence" value="ECO:0007669"/>
    <property type="project" value="TreeGrafter"/>
</dbReference>
<name>A0AAV2Z035_9STRA</name>
<reference evidence="10" key="2">
    <citation type="journal article" date="2023" name="Microbiol Resour">
        <title>Decontamination and Annotation of the Draft Genome Sequence of the Oomycete Lagenidium giganteum ARSEF 373.</title>
        <authorList>
            <person name="Morgan W.R."/>
            <person name="Tartar A."/>
        </authorList>
    </citation>
    <scope>NUCLEOTIDE SEQUENCE</scope>
    <source>
        <strain evidence="10">ARSEF 373</strain>
    </source>
</reference>
<feature type="compositionally biased region" description="Basic and acidic residues" evidence="7">
    <location>
        <begin position="76"/>
        <end position="106"/>
    </location>
</feature>
<dbReference type="PANTHER" id="PTHR12670">
    <property type="entry name" value="CERAMIDASE"/>
    <property type="match status" value="1"/>
</dbReference>
<dbReference type="GO" id="GO:0016020">
    <property type="term" value="C:membrane"/>
    <property type="evidence" value="ECO:0007669"/>
    <property type="project" value="GOC"/>
</dbReference>
<evidence type="ECO:0000256" key="6">
    <source>
        <dbReference type="SAM" id="Coils"/>
    </source>
</evidence>
<feature type="region of interest" description="Disordered" evidence="7">
    <location>
        <begin position="59"/>
        <end position="106"/>
    </location>
</feature>
<evidence type="ECO:0000256" key="2">
    <source>
        <dbReference type="ARBA" id="ARBA00011891"/>
    </source>
</evidence>
<feature type="region of interest" description="Disordered" evidence="7">
    <location>
        <begin position="1254"/>
        <end position="1275"/>
    </location>
</feature>
<evidence type="ECO:0000256" key="1">
    <source>
        <dbReference type="ARBA" id="ARBA00009835"/>
    </source>
</evidence>
<accession>A0AAV2Z035</accession>
<dbReference type="GO" id="GO:0046512">
    <property type="term" value="P:sphingosine biosynthetic process"/>
    <property type="evidence" value="ECO:0007669"/>
    <property type="project" value="TreeGrafter"/>
</dbReference>
<dbReference type="EC" id="3.5.1.23" evidence="2"/>
<feature type="domain" description="Neutral/alkaline non-lysosomal ceramidase C-terminal" evidence="9">
    <location>
        <begin position="663"/>
        <end position="813"/>
    </location>
</feature>
<keyword evidence="11" id="KW-1185">Reference proteome</keyword>
<feature type="binding site" evidence="5">
    <location>
        <position position="610"/>
    </location>
    <ligand>
        <name>Zn(2+)</name>
        <dbReference type="ChEBI" id="CHEBI:29105"/>
    </ligand>
</feature>
<dbReference type="InterPro" id="IPR038445">
    <property type="entry name" value="NCDase_C_sf"/>
</dbReference>
<dbReference type="PANTHER" id="PTHR12670:SF1">
    <property type="entry name" value="NEUTRAL CERAMIDASE"/>
    <property type="match status" value="1"/>
</dbReference>
<evidence type="ECO:0000256" key="4">
    <source>
        <dbReference type="PIRSR" id="PIRSR606823-1"/>
    </source>
</evidence>
<feature type="domain" description="Neutral/alkaline non-lysosomal ceramidase N-terminal" evidence="8">
    <location>
        <begin position="156"/>
        <end position="638"/>
    </location>
</feature>
<keyword evidence="5" id="KW-0862">Zinc</keyword>
<dbReference type="InterPro" id="IPR031329">
    <property type="entry name" value="NEUT/ALK_ceramidase_N"/>
</dbReference>
<feature type="region of interest" description="Disordered" evidence="7">
    <location>
        <begin position="1000"/>
        <end position="1028"/>
    </location>
</feature>
<organism evidence="10 11">
    <name type="scientific">Lagenidium giganteum</name>
    <dbReference type="NCBI Taxonomy" id="4803"/>
    <lineage>
        <taxon>Eukaryota</taxon>
        <taxon>Sar</taxon>
        <taxon>Stramenopiles</taxon>
        <taxon>Oomycota</taxon>
        <taxon>Peronosporomycetes</taxon>
        <taxon>Pythiales</taxon>
        <taxon>Pythiaceae</taxon>
    </lineage>
</organism>
<feature type="region of interest" description="Disordered" evidence="7">
    <location>
        <begin position="1064"/>
        <end position="1113"/>
    </location>
</feature>
<feature type="region of interest" description="Disordered" evidence="7">
    <location>
        <begin position="865"/>
        <end position="897"/>
    </location>
</feature>
<dbReference type="Pfam" id="PF04734">
    <property type="entry name" value="Ceramidase_alk"/>
    <property type="match status" value="1"/>
</dbReference>
<evidence type="ECO:0000313" key="10">
    <source>
        <dbReference type="EMBL" id="DBA00022.1"/>
    </source>
</evidence>
<dbReference type="GO" id="GO:0046872">
    <property type="term" value="F:metal ion binding"/>
    <property type="evidence" value="ECO:0007669"/>
    <property type="project" value="UniProtKB-KW"/>
</dbReference>
<dbReference type="EMBL" id="DAKRPA010000072">
    <property type="protein sequence ID" value="DBA00022.1"/>
    <property type="molecule type" value="Genomic_DNA"/>
</dbReference>
<evidence type="ECO:0000259" key="8">
    <source>
        <dbReference type="Pfam" id="PF04734"/>
    </source>
</evidence>
<feature type="compositionally biased region" description="Basic and acidic residues" evidence="7">
    <location>
        <begin position="880"/>
        <end position="897"/>
    </location>
</feature>
<feature type="compositionally biased region" description="Polar residues" evidence="7">
    <location>
        <begin position="1523"/>
        <end position="1533"/>
    </location>
</feature>
<reference evidence="10" key="1">
    <citation type="submission" date="2022-11" db="EMBL/GenBank/DDBJ databases">
        <authorList>
            <person name="Morgan W.R."/>
            <person name="Tartar A."/>
        </authorList>
    </citation>
    <scope>NUCLEOTIDE SEQUENCE</scope>
    <source>
        <strain evidence="10">ARSEF 373</strain>
    </source>
</reference>
<evidence type="ECO:0000256" key="7">
    <source>
        <dbReference type="SAM" id="MobiDB-lite"/>
    </source>
</evidence>
<evidence type="ECO:0000256" key="3">
    <source>
        <dbReference type="ARBA" id="ARBA00022801"/>
    </source>
</evidence>
<feature type="binding site" evidence="5">
    <location>
        <position position="571"/>
    </location>
    <ligand>
        <name>Zn(2+)</name>
        <dbReference type="ChEBI" id="CHEBI:29105"/>
    </ligand>
</feature>
<feature type="region of interest" description="Disordered" evidence="7">
    <location>
        <begin position="815"/>
        <end position="853"/>
    </location>
</feature>
<dbReference type="Gene3D" id="2.60.40.2300">
    <property type="entry name" value="Neutral/alkaline non-lysosomal ceramidase, C-terminal domain"/>
    <property type="match status" value="1"/>
</dbReference>
<gene>
    <name evidence="10" type="ORF">N0F65_002025</name>
</gene>
<feature type="binding site" evidence="5">
    <location>
        <position position="361"/>
    </location>
    <ligand>
        <name>Zn(2+)</name>
        <dbReference type="ChEBI" id="CHEBI:29105"/>
    </ligand>
</feature>
<feature type="active site" description="Nucleophile" evidence="4">
    <location>
        <position position="413"/>
    </location>
</feature>
<feature type="compositionally biased region" description="Basic and acidic residues" evidence="7">
    <location>
        <begin position="815"/>
        <end position="828"/>
    </location>
</feature>
<feature type="region of interest" description="Disordered" evidence="7">
    <location>
        <begin position="1614"/>
        <end position="1643"/>
    </location>
</feature>
<feature type="compositionally biased region" description="Polar residues" evidence="7">
    <location>
        <begin position="1008"/>
        <end position="1021"/>
    </location>
</feature>
<keyword evidence="5" id="KW-0479">Metal-binding</keyword>